<dbReference type="GO" id="GO:0005737">
    <property type="term" value="C:cytoplasm"/>
    <property type="evidence" value="ECO:0007669"/>
    <property type="project" value="UniProtKB-SubCell"/>
</dbReference>
<keyword evidence="4 8" id="KW-0031">Aminopeptidase</keyword>
<evidence type="ECO:0000256" key="6">
    <source>
        <dbReference type="ARBA" id="ARBA00022801"/>
    </source>
</evidence>
<comment type="similarity">
    <text evidence="3 8">Belongs to the peptidase M17 family.</text>
</comment>
<dbReference type="InterPro" id="IPR023042">
    <property type="entry name" value="Peptidase_M17_leu_NH2_pept"/>
</dbReference>
<dbReference type="EC" id="3.4.11.1" evidence="8"/>
<dbReference type="KEGG" id="pcon:B0A89_01995"/>
<keyword evidence="12" id="KW-1185">Reference proteome</keyword>
<feature type="compositionally biased region" description="Low complexity" evidence="9">
    <location>
        <begin position="140"/>
        <end position="150"/>
    </location>
</feature>
<dbReference type="InterPro" id="IPR011356">
    <property type="entry name" value="Leucine_aapep/pepB"/>
</dbReference>
<dbReference type="STRING" id="1945662.B0A89_01995"/>
<dbReference type="InterPro" id="IPR000819">
    <property type="entry name" value="Peptidase_M17_C"/>
</dbReference>
<comment type="catalytic activity">
    <reaction evidence="2 8">
        <text>Release of an N-terminal amino acid, preferentially leucine, but not glutamic or aspartic acids.</text>
        <dbReference type="EC" id="3.4.11.10"/>
    </reaction>
</comment>
<dbReference type="GO" id="GO:0070006">
    <property type="term" value="F:metalloaminopeptidase activity"/>
    <property type="evidence" value="ECO:0007669"/>
    <property type="project" value="InterPro"/>
</dbReference>
<dbReference type="PROSITE" id="PS00631">
    <property type="entry name" value="CYTOSOL_AP"/>
    <property type="match status" value="1"/>
</dbReference>
<feature type="binding site" evidence="8">
    <location>
        <position position="386"/>
    </location>
    <ligand>
        <name>Mn(2+)</name>
        <dbReference type="ChEBI" id="CHEBI:29035"/>
        <label>2</label>
    </ligand>
</feature>
<dbReference type="OrthoDB" id="9809354at2"/>
<feature type="region of interest" description="Disordered" evidence="9">
    <location>
        <begin position="140"/>
        <end position="197"/>
    </location>
</feature>
<dbReference type="PANTHER" id="PTHR11963:SF23">
    <property type="entry name" value="CYTOSOL AMINOPEPTIDASE"/>
    <property type="match status" value="1"/>
</dbReference>
<dbReference type="InterPro" id="IPR043472">
    <property type="entry name" value="Macro_dom-like"/>
</dbReference>
<dbReference type="HAMAP" id="MF_00181">
    <property type="entry name" value="Cytosol_peptidase_M17"/>
    <property type="match status" value="1"/>
</dbReference>
<dbReference type="PANTHER" id="PTHR11963">
    <property type="entry name" value="LEUCINE AMINOPEPTIDASE-RELATED"/>
    <property type="match status" value="1"/>
</dbReference>
<evidence type="ECO:0000256" key="9">
    <source>
        <dbReference type="SAM" id="MobiDB-lite"/>
    </source>
</evidence>
<feature type="binding site" evidence="8">
    <location>
        <position position="386"/>
    </location>
    <ligand>
        <name>Mn(2+)</name>
        <dbReference type="ChEBI" id="CHEBI:29035"/>
        <label>1</label>
    </ligand>
</feature>
<feature type="binding site" evidence="8">
    <location>
        <position position="307"/>
    </location>
    <ligand>
        <name>Mn(2+)</name>
        <dbReference type="ChEBI" id="CHEBI:29035"/>
        <label>2</label>
    </ligand>
</feature>
<dbReference type="NCBIfam" id="NF002077">
    <property type="entry name" value="PRK00913.2-4"/>
    <property type="match status" value="1"/>
</dbReference>
<dbReference type="EMBL" id="CP020612">
    <property type="protein sequence ID" value="ARJ68597.1"/>
    <property type="molecule type" value="Genomic_DNA"/>
</dbReference>
<feature type="binding site" evidence="8">
    <location>
        <position position="307"/>
    </location>
    <ligand>
        <name>Mn(2+)</name>
        <dbReference type="ChEBI" id="CHEBI:29035"/>
        <label>1</label>
    </ligand>
</feature>
<dbReference type="CDD" id="cd00433">
    <property type="entry name" value="Peptidase_M17"/>
    <property type="match status" value="1"/>
</dbReference>
<feature type="active site" evidence="8">
    <location>
        <position position="388"/>
    </location>
</feature>
<dbReference type="EC" id="3.4.11.10" evidence="8"/>
<proteinExistence type="inferred from homology"/>
<comment type="cofactor">
    <cofactor evidence="8">
        <name>Mn(2+)</name>
        <dbReference type="ChEBI" id="CHEBI:29035"/>
    </cofactor>
    <text evidence="8">Binds 2 manganese ions per subunit.</text>
</comment>
<keyword evidence="8" id="KW-0963">Cytoplasm</keyword>
<evidence type="ECO:0000256" key="8">
    <source>
        <dbReference type="HAMAP-Rule" id="MF_00181"/>
    </source>
</evidence>
<keyword evidence="7 8" id="KW-0464">Manganese</keyword>
<evidence type="ECO:0000256" key="2">
    <source>
        <dbReference type="ARBA" id="ARBA00000967"/>
    </source>
</evidence>
<dbReference type="AlphaFoldDB" id="A0A1W6CUQ8"/>
<dbReference type="GO" id="GO:0030145">
    <property type="term" value="F:manganese ion binding"/>
    <property type="evidence" value="ECO:0007669"/>
    <property type="project" value="UniProtKB-UniRule"/>
</dbReference>
<feature type="active site" evidence="8">
    <location>
        <position position="314"/>
    </location>
</feature>
<feature type="binding site" evidence="8">
    <location>
        <position position="325"/>
    </location>
    <ligand>
        <name>Mn(2+)</name>
        <dbReference type="ChEBI" id="CHEBI:29035"/>
        <label>2</label>
    </ligand>
</feature>
<dbReference type="PRINTS" id="PR00481">
    <property type="entry name" value="LAMNOPPTDASE"/>
</dbReference>
<dbReference type="RefSeq" id="WP_085376709.1">
    <property type="nucleotide sequence ID" value="NZ_CP020612.1"/>
</dbReference>
<organism evidence="11 12">
    <name type="scientific">Paracoccus contaminans</name>
    <dbReference type="NCBI Taxonomy" id="1945662"/>
    <lineage>
        <taxon>Bacteria</taxon>
        <taxon>Pseudomonadati</taxon>
        <taxon>Pseudomonadota</taxon>
        <taxon>Alphaproteobacteria</taxon>
        <taxon>Rhodobacterales</taxon>
        <taxon>Paracoccaceae</taxon>
        <taxon>Paracoccus</taxon>
    </lineage>
</organism>
<accession>A0A1W6CUQ8</accession>
<reference evidence="11 12" key="1">
    <citation type="submission" date="2017-03" db="EMBL/GenBank/DDBJ databases">
        <title>Genome sequence of Paracoccus contaminans isolated from a water microcosm.</title>
        <authorList>
            <person name="Aurass P."/>
            <person name="Karste S."/>
            <person name="Trost E."/>
            <person name="Glaeser S.P."/>
            <person name="Kaempfer P."/>
            <person name="Flieger A."/>
        </authorList>
    </citation>
    <scope>NUCLEOTIDE SEQUENCE [LARGE SCALE GENOMIC DNA]</scope>
    <source>
        <strain evidence="12">RKI 16-01929T\LMG 29738T\CCM 8701T\CIP 111112T</strain>
    </source>
</reference>
<dbReference type="SUPFAM" id="SSF53187">
    <property type="entry name" value="Zn-dependent exopeptidases"/>
    <property type="match status" value="1"/>
</dbReference>
<comment type="subcellular location">
    <subcellularLocation>
        <location evidence="8">Cytoplasm</location>
    </subcellularLocation>
</comment>
<feature type="compositionally biased region" description="Low complexity" evidence="9">
    <location>
        <begin position="169"/>
        <end position="188"/>
    </location>
</feature>
<feature type="binding site" evidence="8">
    <location>
        <position position="302"/>
    </location>
    <ligand>
        <name>Mn(2+)</name>
        <dbReference type="ChEBI" id="CHEBI:29035"/>
        <label>2</label>
    </ligand>
</feature>
<name>A0A1W6CUQ8_9RHOB</name>
<protein>
    <recommendedName>
        <fullName evidence="8">Probable cytosol aminopeptidase</fullName>
        <ecNumber evidence="8">3.4.11.1</ecNumber>
    </recommendedName>
    <alternativeName>
        <fullName evidence="8">Leucine aminopeptidase</fullName>
        <shortName evidence="8">LAP</shortName>
        <ecNumber evidence="8">3.4.11.10</ecNumber>
    </alternativeName>
    <alternativeName>
        <fullName evidence="8">Leucyl aminopeptidase</fullName>
    </alternativeName>
</protein>
<dbReference type="Gene3D" id="3.40.220.10">
    <property type="entry name" value="Leucine Aminopeptidase, subunit E, domain 1"/>
    <property type="match status" value="1"/>
</dbReference>
<dbReference type="NCBIfam" id="NF002075">
    <property type="entry name" value="PRK00913.2-2"/>
    <property type="match status" value="1"/>
</dbReference>
<dbReference type="Proteomes" id="UP000193017">
    <property type="component" value="Chromosome"/>
</dbReference>
<dbReference type="Gene3D" id="3.40.630.10">
    <property type="entry name" value="Zn peptidases"/>
    <property type="match status" value="1"/>
</dbReference>
<evidence type="ECO:0000313" key="11">
    <source>
        <dbReference type="EMBL" id="ARJ68597.1"/>
    </source>
</evidence>
<evidence type="ECO:0000256" key="7">
    <source>
        <dbReference type="ARBA" id="ARBA00023211"/>
    </source>
</evidence>
<feature type="binding site" evidence="8">
    <location>
        <position position="384"/>
    </location>
    <ligand>
        <name>Mn(2+)</name>
        <dbReference type="ChEBI" id="CHEBI:29035"/>
        <label>1</label>
    </ligand>
</feature>
<gene>
    <name evidence="8" type="primary">pepA</name>
    <name evidence="11" type="ORF">B0A89_01995</name>
</gene>
<dbReference type="GO" id="GO:0006508">
    <property type="term" value="P:proteolysis"/>
    <property type="evidence" value="ECO:0007669"/>
    <property type="project" value="UniProtKB-KW"/>
</dbReference>
<comment type="function">
    <text evidence="8">Presumably involved in the processing and regular turnover of intracellular proteins. Catalyzes the removal of unsubstituted N-terminal amino acids from various peptides.</text>
</comment>
<evidence type="ECO:0000256" key="5">
    <source>
        <dbReference type="ARBA" id="ARBA00022670"/>
    </source>
</evidence>
<comment type="catalytic activity">
    <reaction evidence="1 8">
        <text>Release of an N-terminal amino acid, Xaa-|-Yaa-, in which Xaa is preferably Leu, but may be other amino acids including Pro although not Arg or Lys, and Yaa may be Pro. Amino acid amides and methyl esters are also readily hydrolyzed, but rates on arylamides are exceedingly low.</text>
        <dbReference type="EC" id="3.4.11.1"/>
    </reaction>
</comment>
<keyword evidence="8" id="KW-0479">Metal-binding</keyword>
<evidence type="ECO:0000259" key="10">
    <source>
        <dbReference type="PROSITE" id="PS00631"/>
    </source>
</evidence>
<keyword evidence="5 8" id="KW-0645">Protease</keyword>
<sequence>MTHPVEIRFLPAAGADLAAREGRIALLLHDRGPMPQGLPPATRRALQRVIASKAWADVKPGAALELAFPAGLAADALQLVRLPRRTDAQTARKAGAAIGARMGRNAVTVVAPAHERLADVALGLALRGYDFSVYKSQPAEAAEQPDVDAPAAPPQGVSHSGAAEDARLADAAAPAPEPAALAQDDAAAPPQPGAASVTILCDDPEAAARAAQDGAALAEGVFFTRDLVNEPANVLTTTDFADRLLAMRELGLEVEVLDEDELARLGMRALLGVGQGSDSPSKVVVMRWNGGGEEAPLALVGKGVVFDTGGISIKPAAGMEEMTMDMGGAGVVAGVMRTLALRRAKANVVGLVGLVENMPDGRAQRPGDIVRSMKGDTIEVINTDAEGRLVLADVLWYAQDRFNPAAVVNLATLTGAVIIALGHEHAGLFSNDDSLAGNLLKAARAEGEGLWRMPLAPAYDELIKSRLADVKNTGGRPAGSITAAQFLQRFIRSGMPWAHLDIAGVALPPGETALAPKGATGWGVMTLNRLVRDRFESR</sequence>
<evidence type="ECO:0000256" key="3">
    <source>
        <dbReference type="ARBA" id="ARBA00009528"/>
    </source>
</evidence>
<evidence type="ECO:0000313" key="12">
    <source>
        <dbReference type="Proteomes" id="UP000193017"/>
    </source>
</evidence>
<evidence type="ECO:0000256" key="4">
    <source>
        <dbReference type="ARBA" id="ARBA00022438"/>
    </source>
</evidence>
<evidence type="ECO:0000256" key="1">
    <source>
        <dbReference type="ARBA" id="ARBA00000135"/>
    </source>
</evidence>
<dbReference type="Pfam" id="PF00883">
    <property type="entry name" value="Peptidase_M17"/>
    <property type="match status" value="1"/>
</dbReference>
<feature type="domain" description="Cytosol aminopeptidase" evidence="10">
    <location>
        <begin position="382"/>
        <end position="389"/>
    </location>
</feature>
<keyword evidence="6 8" id="KW-0378">Hydrolase</keyword>